<dbReference type="GO" id="GO:0003743">
    <property type="term" value="F:translation initiation factor activity"/>
    <property type="evidence" value="ECO:0007669"/>
    <property type="project" value="InterPro"/>
</dbReference>
<dbReference type="Proteomes" id="UP001359559">
    <property type="component" value="Unassembled WGS sequence"/>
</dbReference>
<feature type="region of interest" description="Disordered" evidence="1">
    <location>
        <begin position="107"/>
        <end position="136"/>
    </location>
</feature>
<dbReference type="AlphaFoldDB" id="A0AAN9ERI1"/>
<accession>A0AAN9ERI1</accession>
<protein>
    <submittedName>
        <fullName evidence="2">Uncharacterized protein</fullName>
    </submittedName>
</protein>
<dbReference type="PANTHER" id="PTHR32091:SF17">
    <property type="entry name" value="EUKARYOTIC TRANSLATION INITIATION FACTOR 4B3"/>
    <property type="match status" value="1"/>
</dbReference>
<organism evidence="2 3">
    <name type="scientific">Clitoria ternatea</name>
    <name type="common">Butterfly pea</name>
    <dbReference type="NCBI Taxonomy" id="43366"/>
    <lineage>
        <taxon>Eukaryota</taxon>
        <taxon>Viridiplantae</taxon>
        <taxon>Streptophyta</taxon>
        <taxon>Embryophyta</taxon>
        <taxon>Tracheophyta</taxon>
        <taxon>Spermatophyta</taxon>
        <taxon>Magnoliopsida</taxon>
        <taxon>eudicotyledons</taxon>
        <taxon>Gunneridae</taxon>
        <taxon>Pentapetalae</taxon>
        <taxon>rosids</taxon>
        <taxon>fabids</taxon>
        <taxon>Fabales</taxon>
        <taxon>Fabaceae</taxon>
        <taxon>Papilionoideae</taxon>
        <taxon>50 kb inversion clade</taxon>
        <taxon>NPAAA clade</taxon>
        <taxon>indigoferoid/millettioid clade</taxon>
        <taxon>Phaseoleae</taxon>
        <taxon>Clitoria</taxon>
    </lineage>
</organism>
<keyword evidence="3" id="KW-1185">Reference proteome</keyword>
<name>A0AAN9ERI1_CLITE</name>
<evidence type="ECO:0000256" key="1">
    <source>
        <dbReference type="SAM" id="MobiDB-lite"/>
    </source>
</evidence>
<proteinExistence type="predicted"/>
<feature type="region of interest" description="Disordered" evidence="1">
    <location>
        <begin position="40"/>
        <end position="66"/>
    </location>
</feature>
<dbReference type="EMBL" id="JAYKXN010000008">
    <property type="protein sequence ID" value="KAK7262382.1"/>
    <property type="molecule type" value="Genomic_DNA"/>
</dbReference>
<reference evidence="2 3" key="1">
    <citation type="submission" date="2024-01" db="EMBL/GenBank/DDBJ databases">
        <title>The genomes of 5 underutilized Papilionoideae crops provide insights into root nodulation and disease resistance.</title>
        <authorList>
            <person name="Yuan L."/>
        </authorList>
    </citation>
    <scope>NUCLEOTIDE SEQUENCE [LARGE SCALE GENOMIC DNA]</scope>
    <source>
        <strain evidence="2">LY-2023</strain>
        <tissue evidence="2">Leaf</tissue>
    </source>
</reference>
<gene>
    <name evidence="2" type="ORF">RJT34_29954</name>
</gene>
<sequence>MLECHFREKFTKRISDAKQMQNSSQVFRSSWVSNKSFVPSEGRRFGSNSGGFERERKVGFGSSGGADFDNWNKKKGEINIGSEKSKRSEGVGGGRLRLVLQPRSLSVSNESQEGGGFVNVAKPKGPNLFGEARPRE</sequence>
<comment type="caution">
    <text evidence="2">The sequence shown here is derived from an EMBL/GenBank/DDBJ whole genome shotgun (WGS) entry which is preliminary data.</text>
</comment>
<evidence type="ECO:0000313" key="2">
    <source>
        <dbReference type="EMBL" id="KAK7262382.1"/>
    </source>
</evidence>
<evidence type="ECO:0000313" key="3">
    <source>
        <dbReference type="Proteomes" id="UP001359559"/>
    </source>
</evidence>
<dbReference type="InterPro" id="IPR010433">
    <property type="entry name" value="EIF-4B_pln"/>
</dbReference>
<dbReference type="GO" id="GO:0003729">
    <property type="term" value="F:mRNA binding"/>
    <property type="evidence" value="ECO:0007669"/>
    <property type="project" value="TreeGrafter"/>
</dbReference>
<dbReference type="PANTHER" id="PTHR32091">
    <property type="entry name" value="EUKARYOTIC TRANSLATION INITIATION FACTOR 4B"/>
    <property type="match status" value="1"/>
</dbReference>